<gene>
    <name evidence="2" type="ORF">A4L21_21815</name>
</gene>
<dbReference type="AlphaFoldDB" id="A0A625P793"/>
<dbReference type="Gene3D" id="2.40.330.10">
    <property type="entry name" value="DNA-binding pseudobarrel domain"/>
    <property type="match status" value="1"/>
</dbReference>
<proteinExistence type="predicted"/>
<dbReference type="EMBL" id="AALIMR010000023">
    <property type="protein sequence ID" value="ECZ9758282.1"/>
    <property type="molecule type" value="Genomic_DNA"/>
</dbReference>
<dbReference type="InterPro" id="IPR023372">
    <property type="entry name" value="Rest_endonuc_II_EcoRII_N"/>
</dbReference>
<reference evidence="2" key="1">
    <citation type="submission" date="2018-07" db="EMBL/GenBank/DDBJ databases">
        <authorList>
            <person name="Ashton P.M."/>
            <person name="Dallman T."/>
            <person name="Nair S."/>
            <person name="De Pinna E."/>
            <person name="Peters T."/>
            <person name="Grant K."/>
        </authorList>
    </citation>
    <scope>NUCLEOTIDE SEQUENCE</scope>
    <source>
        <strain evidence="2">178645</strain>
    </source>
</reference>
<dbReference type="GO" id="GO:0004519">
    <property type="term" value="F:endonuclease activity"/>
    <property type="evidence" value="ECO:0007669"/>
    <property type="project" value="UniProtKB-KW"/>
</dbReference>
<evidence type="ECO:0000259" key="1">
    <source>
        <dbReference type="Pfam" id="PF09217"/>
    </source>
</evidence>
<feature type="domain" description="Restriction endonuclease type II EcoRII N-terminal" evidence="1">
    <location>
        <begin position="12"/>
        <end position="52"/>
    </location>
</feature>
<evidence type="ECO:0000313" key="2">
    <source>
        <dbReference type="EMBL" id="ECZ9758282.1"/>
    </source>
</evidence>
<organism evidence="2">
    <name type="scientific">Salmonella enterica subsp. enterica serovar Stanley</name>
    <dbReference type="NCBI Taxonomy" id="192953"/>
    <lineage>
        <taxon>Bacteria</taxon>
        <taxon>Pseudomonadati</taxon>
        <taxon>Pseudomonadota</taxon>
        <taxon>Gammaproteobacteria</taxon>
        <taxon>Enterobacterales</taxon>
        <taxon>Enterobacteriaceae</taxon>
        <taxon>Salmonella</taxon>
    </lineage>
</organism>
<sequence>MSGLHSWLLDKSTSDTYMFIKRLSANDTGATGGHQVGIYIPSGIVEHLFPSI</sequence>
<feature type="non-terminal residue" evidence="2">
    <location>
        <position position="52"/>
    </location>
</feature>
<dbReference type="SUPFAM" id="SSF101936">
    <property type="entry name" value="DNA-binding pseudobarrel domain"/>
    <property type="match status" value="1"/>
</dbReference>
<name>A0A625P793_SALET</name>
<keyword evidence="2" id="KW-0378">Hydrolase</keyword>
<keyword evidence="2" id="KW-0255">Endonuclease</keyword>
<protein>
    <submittedName>
        <fullName evidence="2">Restriction endonuclease</fullName>
    </submittedName>
</protein>
<accession>A0A625P793</accession>
<comment type="caution">
    <text evidence="2">The sequence shown here is derived from an EMBL/GenBank/DDBJ whole genome shotgun (WGS) entry which is preliminary data.</text>
</comment>
<dbReference type="InterPro" id="IPR015300">
    <property type="entry name" value="DNA-bd_pseudobarrel_sf"/>
</dbReference>
<dbReference type="Pfam" id="PF09217">
    <property type="entry name" value="EcoRII-N"/>
    <property type="match status" value="1"/>
</dbReference>
<keyword evidence="2" id="KW-0540">Nuclease</keyword>